<proteinExistence type="predicted"/>
<dbReference type="AlphaFoldDB" id="A0A1X7V7R3"/>
<dbReference type="InParanoid" id="A0A1X7V7R3"/>
<organism evidence="1">
    <name type="scientific">Amphimedon queenslandica</name>
    <name type="common">Sponge</name>
    <dbReference type="NCBI Taxonomy" id="400682"/>
    <lineage>
        <taxon>Eukaryota</taxon>
        <taxon>Metazoa</taxon>
        <taxon>Porifera</taxon>
        <taxon>Demospongiae</taxon>
        <taxon>Heteroscleromorpha</taxon>
        <taxon>Haplosclerida</taxon>
        <taxon>Niphatidae</taxon>
        <taxon>Amphimedon</taxon>
    </lineage>
</organism>
<protein>
    <submittedName>
        <fullName evidence="1">Uncharacterized protein</fullName>
    </submittedName>
</protein>
<sequence length="129" mass="13106">MYNLLPVSHPLGWGEHKRAPLRRSLPPSLRMYVCTLIVQKIVAIKINIEVRTATFITEAALDVVSGVSSGVADGITVADGVSVAAGISVAAGVSVAVDVAVGVADGVTVVAVGVIVGVAVVDAIVHRQS</sequence>
<dbReference type="EnsemblMetazoa" id="Aqu2.1.35547_001">
    <property type="protein sequence ID" value="Aqu2.1.35547_001"/>
    <property type="gene ID" value="Aqu2.1.35547"/>
</dbReference>
<evidence type="ECO:0000313" key="1">
    <source>
        <dbReference type="EnsemblMetazoa" id="Aqu2.1.35547_001"/>
    </source>
</evidence>
<name>A0A1X7V7R3_AMPQE</name>
<reference evidence="1" key="1">
    <citation type="submission" date="2017-05" db="UniProtKB">
        <authorList>
            <consortium name="EnsemblMetazoa"/>
        </authorList>
    </citation>
    <scope>IDENTIFICATION</scope>
</reference>
<accession>A0A1X7V7R3</accession>